<dbReference type="SUPFAM" id="SSF52821">
    <property type="entry name" value="Rhodanese/Cell cycle control phosphatase"/>
    <property type="match status" value="1"/>
</dbReference>
<dbReference type="Gene3D" id="3.40.250.10">
    <property type="entry name" value="Rhodanese-like domain"/>
    <property type="match status" value="1"/>
</dbReference>
<dbReference type="RefSeq" id="WP_136826307.1">
    <property type="nucleotide sequence ID" value="NZ_SWBP01000003.1"/>
</dbReference>
<dbReference type="SMART" id="SM00450">
    <property type="entry name" value="RHOD"/>
    <property type="match status" value="1"/>
</dbReference>
<dbReference type="OrthoDB" id="9808735at2"/>
<evidence type="ECO:0000313" key="3">
    <source>
        <dbReference type="Proteomes" id="UP000308181"/>
    </source>
</evidence>
<evidence type="ECO:0000313" key="2">
    <source>
        <dbReference type="EMBL" id="TKB97732.1"/>
    </source>
</evidence>
<proteinExistence type="predicted"/>
<feature type="domain" description="Rhodanese" evidence="1">
    <location>
        <begin position="15"/>
        <end position="99"/>
    </location>
</feature>
<reference evidence="2 3" key="1">
    <citation type="submission" date="2019-04" db="EMBL/GenBank/DDBJ databases">
        <title>Pedobacter sp. AR-3-17 sp. nov., isolated from Arctic soil.</title>
        <authorList>
            <person name="Dahal R.H."/>
            <person name="Kim D.-U."/>
        </authorList>
    </citation>
    <scope>NUCLEOTIDE SEQUENCE [LARGE SCALE GENOMIC DNA]</scope>
    <source>
        <strain evidence="2 3">AR-3-17</strain>
    </source>
</reference>
<dbReference type="InterPro" id="IPR036873">
    <property type="entry name" value="Rhodanese-like_dom_sf"/>
</dbReference>
<dbReference type="PANTHER" id="PTHR43031">
    <property type="entry name" value="FAD-DEPENDENT OXIDOREDUCTASE"/>
    <property type="match status" value="1"/>
</dbReference>
<dbReference type="Pfam" id="PF00581">
    <property type="entry name" value="Rhodanese"/>
    <property type="match status" value="1"/>
</dbReference>
<dbReference type="Proteomes" id="UP000308181">
    <property type="component" value="Unassembled WGS sequence"/>
</dbReference>
<dbReference type="InterPro" id="IPR050229">
    <property type="entry name" value="GlpE_sulfurtransferase"/>
</dbReference>
<dbReference type="EMBL" id="SWBP01000003">
    <property type="protein sequence ID" value="TKB97732.1"/>
    <property type="molecule type" value="Genomic_DNA"/>
</dbReference>
<accession>A0A4U1BXI7</accession>
<sequence length="101" mass="11277">MQDITVEEFAQLLSSKKEIQLLDVREGIEFHTFNIGGLHIPLGKLAQILEDDELDFNPDLPIIVVCQHGVRSKTAKVILQNAGFKNTQNLIGGLIKLQRIS</sequence>
<dbReference type="CDD" id="cd00158">
    <property type="entry name" value="RHOD"/>
    <property type="match status" value="1"/>
</dbReference>
<dbReference type="PANTHER" id="PTHR43031:SF17">
    <property type="entry name" value="SULFURTRANSFERASE YTWF-RELATED"/>
    <property type="match status" value="1"/>
</dbReference>
<dbReference type="InterPro" id="IPR001763">
    <property type="entry name" value="Rhodanese-like_dom"/>
</dbReference>
<dbReference type="AlphaFoldDB" id="A0A4U1BXI7"/>
<protein>
    <submittedName>
        <fullName evidence="2">Rhodanese-like domain-containing protein</fullName>
    </submittedName>
</protein>
<dbReference type="PROSITE" id="PS50206">
    <property type="entry name" value="RHODANESE_3"/>
    <property type="match status" value="1"/>
</dbReference>
<keyword evidence="3" id="KW-1185">Reference proteome</keyword>
<gene>
    <name evidence="2" type="ORF">FA046_10235</name>
</gene>
<comment type="caution">
    <text evidence="2">The sequence shown here is derived from an EMBL/GenBank/DDBJ whole genome shotgun (WGS) entry which is preliminary data.</text>
</comment>
<organism evidence="2 3">
    <name type="scientific">Pedobacter cryophilus</name>
    <dbReference type="NCBI Taxonomy" id="2571271"/>
    <lineage>
        <taxon>Bacteria</taxon>
        <taxon>Pseudomonadati</taxon>
        <taxon>Bacteroidota</taxon>
        <taxon>Sphingobacteriia</taxon>
        <taxon>Sphingobacteriales</taxon>
        <taxon>Sphingobacteriaceae</taxon>
        <taxon>Pedobacter</taxon>
    </lineage>
</organism>
<evidence type="ECO:0000259" key="1">
    <source>
        <dbReference type="PROSITE" id="PS50206"/>
    </source>
</evidence>
<name>A0A4U1BXI7_9SPHI</name>